<accession>A0A1B6CYE0</accession>
<reference evidence="1" key="1">
    <citation type="submission" date="2015-12" db="EMBL/GenBank/DDBJ databases">
        <title>De novo transcriptome assembly of four potential Pierce s Disease insect vectors from Arizona vineyards.</title>
        <authorList>
            <person name="Tassone E.E."/>
        </authorList>
    </citation>
    <scope>NUCLEOTIDE SEQUENCE</scope>
</reference>
<organism evidence="1">
    <name type="scientific">Clastoptera arizonana</name>
    <name type="common">Arizona spittle bug</name>
    <dbReference type="NCBI Taxonomy" id="38151"/>
    <lineage>
        <taxon>Eukaryota</taxon>
        <taxon>Metazoa</taxon>
        <taxon>Ecdysozoa</taxon>
        <taxon>Arthropoda</taxon>
        <taxon>Hexapoda</taxon>
        <taxon>Insecta</taxon>
        <taxon>Pterygota</taxon>
        <taxon>Neoptera</taxon>
        <taxon>Paraneoptera</taxon>
        <taxon>Hemiptera</taxon>
        <taxon>Auchenorrhyncha</taxon>
        <taxon>Cercopoidea</taxon>
        <taxon>Clastopteridae</taxon>
        <taxon>Clastoptera</taxon>
    </lineage>
</organism>
<sequence>YQFHKAVYKSNPGSFCKSTEIKRKMKMDRKRNSKMCNKSLFVDHDKEDIDYGLNAQRPEIDDRTMERESEEFLINLKKSDEERHWIERKTILQSDSSEWL</sequence>
<evidence type="ECO:0000313" key="1">
    <source>
        <dbReference type="EMBL" id="JAS18434.1"/>
    </source>
</evidence>
<feature type="non-terminal residue" evidence="1">
    <location>
        <position position="1"/>
    </location>
</feature>
<protein>
    <submittedName>
        <fullName evidence="1">Uncharacterized protein</fullName>
    </submittedName>
</protein>
<feature type="non-terminal residue" evidence="1">
    <location>
        <position position="100"/>
    </location>
</feature>
<dbReference type="EMBL" id="GEDC01018864">
    <property type="protein sequence ID" value="JAS18434.1"/>
    <property type="molecule type" value="Transcribed_RNA"/>
</dbReference>
<gene>
    <name evidence="1" type="ORF">g.43963</name>
</gene>
<dbReference type="AlphaFoldDB" id="A0A1B6CYE0"/>
<proteinExistence type="predicted"/>
<name>A0A1B6CYE0_9HEMI</name>